<feature type="domain" description="STAS" evidence="7">
    <location>
        <begin position="596"/>
        <end position="800"/>
    </location>
</feature>
<keyword evidence="4 6" id="KW-0472">Membrane</keyword>
<dbReference type="InterPro" id="IPR036513">
    <property type="entry name" value="STAS_dom_sf"/>
</dbReference>
<feature type="transmembrane region" description="Helical" evidence="6">
    <location>
        <begin position="355"/>
        <end position="375"/>
    </location>
</feature>
<evidence type="ECO:0000256" key="6">
    <source>
        <dbReference type="SAM" id="Phobius"/>
    </source>
</evidence>
<sequence length="806" mass="86685">MSKGTVHPDNPEGGERTDVPLLTLSQRNFAATSTGSMELVGVREHKTDKVSDFESMYRQPEEKSTAAEIVKGFARKQVSKFSLKKTVVRNFPILKAFQKYKVTQDLPNDVIAGLTSGIMMIPQGMAFASLATLDPIVGLYISLFASITYFLLGTGQQLSWGCIAILSIMMGSILDKYDEKVLASLGVGSCGTSAVATTLSPVPGNSTSSVDDSSIATLVNTTLSSVITISAEMPEALTKEKRLEVAGAVTLICGIILAVLGKVGFGKVTVFMSDSLITGFTVGAAFHVGSSQLKTIFGLSSLPRYSGIFKLIKLWVAILANIDHSNLATIIASVICILIIYLVKRFVNEKYKKKLRVPVPIELIVVIIATVIMAFTDLSDDFSIGIVKDIPVGVPAPRFPDLSLGADYVAEGMMIIIVAFAQTVAMAKLMGLKHNYKVDPNQEMFACGVVSIICSIFSGYISGASVSRSVVQDSAGGRTQIASLFAAGLVLLVIMLIGPYFYYLPKCVLSAIIVVSLRSMFLKLLTIPDIWRKSKVDCLVWVITCASVVILDADIGLLVGIVASVLIVLIRSQVASVDVTGQISAGRFHVWRSTDKYYGAEEVADTKVVRINSALYFANAEIVTNRIFKVSGVNPIIMKKKGVVDLDREEIVKAEDKGGPVVVADNVPIESDEMKVNSEEDGINSSAMDSEKHGQDRKDLLNDGAAQLNGVANPCTVESTTLKMTVPFSNLVLDLSGASFIDLMGVSALEFLISKYQSVGISVYIANVHEKCLHTLEKSGFMKKHGDRVFITTETAIAQAPNVTQN</sequence>
<comment type="caution">
    <text evidence="8">The sequence shown here is derived from an EMBL/GenBank/DDBJ whole genome shotgun (WGS) entry which is preliminary data.</text>
</comment>
<name>A0ABD0K553_9CAEN</name>
<dbReference type="CDD" id="cd07042">
    <property type="entry name" value="STAS_SulP_like_sulfate_transporter"/>
    <property type="match status" value="1"/>
</dbReference>
<dbReference type="GO" id="GO:0016020">
    <property type="term" value="C:membrane"/>
    <property type="evidence" value="ECO:0007669"/>
    <property type="project" value="UniProtKB-SubCell"/>
</dbReference>
<feature type="transmembrane region" description="Helical" evidence="6">
    <location>
        <begin position="539"/>
        <end position="570"/>
    </location>
</feature>
<dbReference type="SUPFAM" id="SSF52091">
    <property type="entry name" value="SpoIIaa-like"/>
    <property type="match status" value="1"/>
</dbReference>
<comment type="subcellular location">
    <subcellularLocation>
        <location evidence="1">Membrane</location>
        <topology evidence="1">Multi-pass membrane protein</topology>
    </subcellularLocation>
</comment>
<dbReference type="PANTHER" id="PTHR11814">
    <property type="entry name" value="SULFATE TRANSPORTER"/>
    <property type="match status" value="1"/>
</dbReference>
<feature type="transmembrane region" description="Helical" evidence="6">
    <location>
        <begin position="444"/>
        <end position="461"/>
    </location>
</feature>
<evidence type="ECO:0000256" key="2">
    <source>
        <dbReference type="ARBA" id="ARBA00022692"/>
    </source>
</evidence>
<feature type="transmembrane region" description="Helical" evidence="6">
    <location>
        <begin position="481"/>
        <end position="501"/>
    </location>
</feature>
<dbReference type="Pfam" id="PF00916">
    <property type="entry name" value="Sulfate_transp"/>
    <property type="match status" value="1"/>
</dbReference>
<dbReference type="EMBL" id="JACVVK020000252">
    <property type="protein sequence ID" value="KAK7482051.1"/>
    <property type="molecule type" value="Genomic_DNA"/>
</dbReference>
<evidence type="ECO:0000256" key="1">
    <source>
        <dbReference type="ARBA" id="ARBA00004141"/>
    </source>
</evidence>
<dbReference type="PROSITE" id="PS50801">
    <property type="entry name" value="STAS"/>
    <property type="match status" value="1"/>
</dbReference>
<keyword evidence="3 6" id="KW-1133">Transmembrane helix</keyword>
<feature type="transmembrane region" description="Helical" evidence="6">
    <location>
        <begin position="326"/>
        <end position="343"/>
    </location>
</feature>
<evidence type="ECO:0000256" key="4">
    <source>
        <dbReference type="ARBA" id="ARBA00023136"/>
    </source>
</evidence>
<organism evidence="8 9">
    <name type="scientific">Batillaria attramentaria</name>
    <dbReference type="NCBI Taxonomy" id="370345"/>
    <lineage>
        <taxon>Eukaryota</taxon>
        <taxon>Metazoa</taxon>
        <taxon>Spiralia</taxon>
        <taxon>Lophotrochozoa</taxon>
        <taxon>Mollusca</taxon>
        <taxon>Gastropoda</taxon>
        <taxon>Caenogastropoda</taxon>
        <taxon>Sorbeoconcha</taxon>
        <taxon>Cerithioidea</taxon>
        <taxon>Batillariidae</taxon>
        <taxon>Batillaria</taxon>
    </lineage>
</organism>
<reference evidence="8 9" key="1">
    <citation type="journal article" date="2023" name="Sci. Data">
        <title>Genome assembly of the Korean intertidal mud-creeper Batillaria attramentaria.</title>
        <authorList>
            <person name="Patra A.K."/>
            <person name="Ho P.T."/>
            <person name="Jun S."/>
            <person name="Lee S.J."/>
            <person name="Kim Y."/>
            <person name="Won Y.J."/>
        </authorList>
    </citation>
    <scope>NUCLEOTIDE SEQUENCE [LARGE SCALE GENOMIC DNA]</scope>
    <source>
        <strain evidence="8">Wonlab-2016</strain>
    </source>
</reference>
<dbReference type="Gene3D" id="3.30.750.24">
    <property type="entry name" value="STAS domain"/>
    <property type="match status" value="1"/>
</dbReference>
<dbReference type="Proteomes" id="UP001519460">
    <property type="component" value="Unassembled WGS sequence"/>
</dbReference>
<dbReference type="InterPro" id="IPR011547">
    <property type="entry name" value="SLC26A/SulP_dom"/>
</dbReference>
<feature type="transmembrane region" description="Helical" evidence="6">
    <location>
        <begin position="412"/>
        <end position="432"/>
    </location>
</feature>
<evidence type="ECO:0000256" key="5">
    <source>
        <dbReference type="SAM" id="MobiDB-lite"/>
    </source>
</evidence>
<accession>A0ABD0K553</accession>
<keyword evidence="9" id="KW-1185">Reference proteome</keyword>
<evidence type="ECO:0000313" key="9">
    <source>
        <dbReference type="Proteomes" id="UP001519460"/>
    </source>
</evidence>
<evidence type="ECO:0000256" key="3">
    <source>
        <dbReference type="ARBA" id="ARBA00022989"/>
    </source>
</evidence>
<dbReference type="Pfam" id="PF01740">
    <property type="entry name" value="STAS"/>
    <property type="match status" value="1"/>
</dbReference>
<dbReference type="AlphaFoldDB" id="A0ABD0K553"/>
<proteinExistence type="predicted"/>
<dbReference type="InterPro" id="IPR001902">
    <property type="entry name" value="SLC26A/SulP_fam"/>
</dbReference>
<keyword evidence="2 6" id="KW-0812">Transmembrane</keyword>
<feature type="region of interest" description="Disordered" evidence="5">
    <location>
        <begin position="678"/>
        <end position="697"/>
    </location>
</feature>
<feature type="transmembrane region" description="Helical" evidence="6">
    <location>
        <begin position="245"/>
        <end position="265"/>
    </location>
</feature>
<protein>
    <recommendedName>
        <fullName evidence="7">STAS domain-containing protein</fullName>
    </recommendedName>
</protein>
<gene>
    <name evidence="8" type="ORF">BaRGS_00026743</name>
</gene>
<dbReference type="NCBIfam" id="TIGR00815">
    <property type="entry name" value="sulP"/>
    <property type="match status" value="1"/>
</dbReference>
<evidence type="ECO:0000313" key="8">
    <source>
        <dbReference type="EMBL" id="KAK7482051.1"/>
    </source>
</evidence>
<evidence type="ECO:0000259" key="7">
    <source>
        <dbReference type="PROSITE" id="PS50801"/>
    </source>
</evidence>
<dbReference type="InterPro" id="IPR002645">
    <property type="entry name" value="STAS_dom"/>
</dbReference>
<feature type="transmembrane region" description="Helical" evidence="6">
    <location>
        <begin position="126"/>
        <end position="152"/>
    </location>
</feature>